<evidence type="ECO:0000313" key="4">
    <source>
        <dbReference type="Proteomes" id="UP000185999"/>
    </source>
</evidence>
<accession>A0A1N7ITT7</accession>
<protein>
    <submittedName>
        <fullName evidence="3">Na+:H+ antiporter, NhaA family</fullName>
    </submittedName>
</protein>
<evidence type="ECO:0000256" key="2">
    <source>
        <dbReference type="SAM" id="Phobius"/>
    </source>
</evidence>
<dbReference type="InterPro" id="IPR004670">
    <property type="entry name" value="NhaA"/>
</dbReference>
<keyword evidence="2" id="KW-1133">Transmembrane helix</keyword>
<keyword evidence="2" id="KW-0472">Membrane</keyword>
<keyword evidence="1" id="KW-0406">Ion transport</keyword>
<reference evidence="4" key="1">
    <citation type="submission" date="2017-01" db="EMBL/GenBank/DDBJ databases">
        <authorList>
            <person name="Varghese N."/>
            <person name="Submissions S."/>
        </authorList>
    </citation>
    <scope>NUCLEOTIDE SEQUENCE [LARGE SCALE GENOMIC DNA]</scope>
    <source>
        <strain evidence="4">DSM 22306</strain>
    </source>
</reference>
<keyword evidence="1" id="KW-0813">Transport</keyword>
<dbReference type="InterPro" id="IPR023171">
    <property type="entry name" value="Na/H_antiporter_dom_sf"/>
</dbReference>
<keyword evidence="4" id="KW-1185">Reference proteome</keyword>
<dbReference type="GO" id="GO:0006814">
    <property type="term" value="P:sodium ion transport"/>
    <property type="evidence" value="ECO:0007669"/>
    <property type="project" value="UniProtKB-KW"/>
</dbReference>
<name>A0A1N7ITT7_9GAMM</name>
<evidence type="ECO:0000256" key="1">
    <source>
        <dbReference type="ARBA" id="ARBA00023201"/>
    </source>
</evidence>
<dbReference type="Proteomes" id="UP000185999">
    <property type="component" value="Unassembled WGS sequence"/>
</dbReference>
<dbReference type="Gene3D" id="1.20.1530.10">
    <property type="entry name" value="Na+/H+ antiporter like domain"/>
    <property type="match status" value="1"/>
</dbReference>
<dbReference type="AlphaFoldDB" id="A0A1N7ITT7"/>
<dbReference type="GO" id="GO:0006885">
    <property type="term" value="P:regulation of pH"/>
    <property type="evidence" value="ECO:0007669"/>
    <property type="project" value="InterPro"/>
</dbReference>
<keyword evidence="2" id="KW-0812">Transmembrane</keyword>
<dbReference type="Pfam" id="PF06965">
    <property type="entry name" value="Na_H_antiport_1"/>
    <property type="match status" value="1"/>
</dbReference>
<sequence>MSIFIAELGFVNYPEDLLMAKTGILFASLTAGISGFIWLYLASKNQPVSSDQQEMSGEAHH</sequence>
<dbReference type="GO" id="GO:0016020">
    <property type="term" value="C:membrane"/>
    <property type="evidence" value="ECO:0007669"/>
    <property type="project" value="InterPro"/>
</dbReference>
<feature type="transmembrane region" description="Helical" evidence="2">
    <location>
        <begin position="20"/>
        <end position="41"/>
    </location>
</feature>
<evidence type="ECO:0000313" key="3">
    <source>
        <dbReference type="EMBL" id="SIS40437.1"/>
    </source>
</evidence>
<organism evidence="3 4">
    <name type="scientific">Neptunomonas antarctica</name>
    <dbReference type="NCBI Taxonomy" id="619304"/>
    <lineage>
        <taxon>Bacteria</taxon>
        <taxon>Pseudomonadati</taxon>
        <taxon>Pseudomonadota</taxon>
        <taxon>Gammaproteobacteria</taxon>
        <taxon>Oceanospirillales</taxon>
        <taxon>Oceanospirillaceae</taxon>
        <taxon>Neptunomonas</taxon>
    </lineage>
</organism>
<dbReference type="EMBL" id="FTOE01000001">
    <property type="protein sequence ID" value="SIS40437.1"/>
    <property type="molecule type" value="Genomic_DNA"/>
</dbReference>
<dbReference type="STRING" id="619304.SAMN05421760_101115"/>
<keyword evidence="1" id="KW-0915">Sodium</keyword>
<gene>
    <name evidence="3" type="ORF">SAMN05421760_101115</name>
</gene>
<proteinExistence type="predicted"/>
<dbReference type="RefSeq" id="WP_202904917.1">
    <property type="nucleotide sequence ID" value="NZ_FTOE01000001.1"/>
</dbReference>
<keyword evidence="1" id="KW-0739">Sodium transport</keyword>